<evidence type="ECO:0000313" key="1">
    <source>
        <dbReference type="EMBL" id="TYR99547.1"/>
    </source>
</evidence>
<gene>
    <name evidence="1" type="ORF">FZC84_09940</name>
</gene>
<dbReference type="InterPro" id="IPR026838">
    <property type="entry name" value="YheC/D"/>
</dbReference>
<sequence>MTRLGILMLEPDITHPFYTGIAQTSNSHGVEVLLFSPLQIHPQTEWIQGFRFSTETECWVKDIFTIPEYIYDRTFYGDDFTSKQAKAIVQWLKNRDDLCFLGYGLPNKWTIYRHLNKRDKVSPYLPETTLIHSIPETVAKIRREKTVIIKPFDGANGMGVFEIQSKNGHFQVRTTKKQEIAVKDMDEETLSRWLESLVSKRSFILQGQLDNRDEQDRPFDLRLLLQKNENDKWSVSCKGFRVGIPGTLLTNISAGASVISYEEWKKTLKHYNWTYIESELREILSSLPGILEEEFAPLFEIGLDIIIGRDSSVWVLDMNSKPGHKMLQLLNENEIKRLHSLPLRYCKALQRKMPATGGDSS</sequence>
<evidence type="ECO:0000313" key="2">
    <source>
        <dbReference type="Proteomes" id="UP000325182"/>
    </source>
</evidence>
<organism evidence="1 2">
    <name type="scientific">Rossellomorea vietnamensis</name>
    <dbReference type="NCBI Taxonomy" id="218284"/>
    <lineage>
        <taxon>Bacteria</taxon>
        <taxon>Bacillati</taxon>
        <taxon>Bacillota</taxon>
        <taxon>Bacilli</taxon>
        <taxon>Bacillales</taxon>
        <taxon>Bacillaceae</taxon>
        <taxon>Rossellomorea</taxon>
    </lineage>
</organism>
<name>A0A5D4MDL6_9BACI</name>
<dbReference type="SUPFAM" id="SSF56059">
    <property type="entry name" value="Glutathione synthetase ATP-binding domain-like"/>
    <property type="match status" value="1"/>
</dbReference>
<accession>A0A5D4MDL6</accession>
<dbReference type="EMBL" id="VTEG01000005">
    <property type="protein sequence ID" value="TYR99547.1"/>
    <property type="molecule type" value="Genomic_DNA"/>
</dbReference>
<dbReference type="AlphaFoldDB" id="A0A5D4MDL6"/>
<reference evidence="1 2" key="1">
    <citation type="submission" date="2019-08" db="EMBL/GenBank/DDBJ databases">
        <title>Bacillus genomes from the desert of Cuatro Cienegas, Coahuila.</title>
        <authorList>
            <person name="Olmedo-Alvarez G."/>
        </authorList>
    </citation>
    <scope>NUCLEOTIDE SEQUENCE [LARGE SCALE GENOMIC DNA]</scope>
    <source>
        <strain evidence="1 2">CH128b_4D</strain>
    </source>
</reference>
<dbReference type="Pfam" id="PF14398">
    <property type="entry name" value="ATPgrasp_YheCD"/>
    <property type="match status" value="1"/>
</dbReference>
<protein>
    <submittedName>
        <fullName evidence="1">YheC/YheD family protein</fullName>
    </submittedName>
</protein>
<dbReference type="Proteomes" id="UP000325182">
    <property type="component" value="Unassembled WGS sequence"/>
</dbReference>
<comment type="caution">
    <text evidence="1">The sequence shown here is derived from an EMBL/GenBank/DDBJ whole genome shotgun (WGS) entry which is preliminary data.</text>
</comment>
<proteinExistence type="predicted"/>
<dbReference type="RefSeq" id="WP_148953755.1">
    <property type="nucleotide sequence ID" value="NZ_VTEG01000005.1"/>
</dbReference>